<reference evidence="4 5" key="1">
    <citation type="journal article" date="2012" name="Science">
        <title>The Paleozoic origin of enzymatic lignin decomposition reconstructed from 31 fungal genomes.</title>
        <authorList>
            <person name="Floudas D."/>
            <person name="Binder M."/>
            <person name="Riley R."/>
            <person name="Barry K."/>
            <person name="Blanchette R.A."/>
            <person name="Henrissat B."/>
            <person name="Martinez A.T."/>
            <person name="Otillar R."/>
            <person name="Spatafora J.W."/>
            <person name="Yadav J.S."/>
            <person name="Aerts A."/>
            <person name="Benoit I."/>
            <person name="Boyd A."/>
            <person name="Carlson A."/>
            <person name="Copeland A."/>
            <person name="Coutinho P.M."/>
            <person name="de Vries R.P."/>
            <person name="Ferreira P."/>
            <person name="Findley K."/>
            <person name="Foster B."/>
            <person name="Gaskell J."/>
            <person name="Glotzer D."/>
            <person name="Gorecki P."/>
            <person name="Heitman J."/>
            <person name="Hesse C."/>
            <person name="Hori C."/>
            <person name="Igarashi K."/>
            <person name="Jurgens J.A."/>
            <person name="Kallen N."/>
            <person name="Kersten P."/>
            <person name="Kohler A."/>
            <person name="Kuees U."/>
            <person name="Kumar T.K.A."/>
            <person name="Kuo A."/>
            <person name="LaButti K."/>
            <person name="Larrondo L.F."/>
            <person name="Lindquist E."/>
            <person name="Ling A."/>
            <person name="Lombard V."/>
            <person name="Lucas S."/>
            <person name="Lundell T."/>
            <person name="Martin R."/>
            <person name="McLaughlin D.J."/>
            <person name="Morgenstern I."/>
            <person name="Morin E."/>
            <person name="Murat C."/>
            <person name="Nagy L.G."/>
            <person name="Nolan M."/>
            <person name="Ohm R.A."/>
            <person name="Patyshakuliyeva A."/>
            <person name="Rokas A."/>
            <person name="Ruiz-Duenas F.J."/>
            <person name="Sabat G."/>
            <person name="Salamov A."/>
            <person name="Samejima M."/>
            <person name="Schmutz J."/>
            <person name="Slot J.C."/>
            <person name="St John F."/>
            <person name="Stenlid J."/>
            <person name="Sun H."/>
            <person name="Sun S."/>
            <person name="Syed K."/>
            <person name="Tsang A."/>
            <person name="Wiebenga A."/>
            <person name="Young D."/>
            <person name="Pisabarro A."/>
            <person name="Eastwood D.C."/>
            <person name="Martin F."/>
            <person name="Cullen D."/>
            <person name="Grigoriev I.V."/>
            <person name="Hibbett D.S."/>
        </authorList>
    </citation>
    <scope>NUCLEOTIDE SEQUENCE [LARGE SCALE GENOMIC DNA]</scope>
    <source>
        <strain evidence="4 5">ATCC 11539</strain>
    </source>
</reference>
<dbReference type="RefSeq" id="XP_007868959.1">
    <property type="nucleotide sequence ID" value="XM_007870768.1"/>
</dbReference>
<feature type="region of interest" description="Disordered" evidence="2">
    <location>
        <begin position="169"/>
        <end position="191"/>
    </location>
</feature>
<keyword evidence="1" id="KW-0863">Zinc-finger</keyword>
<keyword evidence="5" id="KW-1185">Reference proteome</keyword>
<evidence type="ECO:0000259" key="3">
    <source>
        <dbReference type="PROSITE" id="PS50966"/>
    </source>
</evidence>
<evidence type="ECO:0000313" key="4">
    <source>
        <dbReference type="EMBL" id="EPQ52685.1"/>
    </source>
</evidence>
<name>S7REL5_GLOTA</name>
<dbReference type="KEGG" id="gtr:GLOTRDRAFT_122648"/>
<dbReference type="HOGENOM" id="CLU_007844_0_1_1"/>
<dbReference type="Proteomes" id="UP000030669">
    <property type="component" value="Unassembled WGS sequence"/>
</dbReference>
<gene>
    <name evidence="4" type="ORF">GLOTRDRAFT_122648</name>
</gene>
<feature type="domain" description="SWIM-type" evidence="3">
    <location>
        <begin position="741"/>
        <end position="776"/>
    </location>
</feature>
<feature type="compositionally biased region" description="Basic and acidic residues" evidence="2">
    <location>
        <begin position="847"/>
        <end position="865"/>
    </location>
</feature>
<dbReference type="OrthoDB" id="2422225at2759"/>
<keyword evidence="1" id="KW-0862">Zinc</keyword>
<sequence>MPRDGEQSVVILTRLCCSLLPDRELAHPTLDSWLSLTDLLQRCCHCEASHPEETGSAWGCPPFAMPPSRKLYAKVELSKLAVSPTQKAAIQALYDGGVIQPHVYDAADLSMQASVRDFLYAHGLDSDSRGKLEGQWNVVWSNSWKSGAEGNVNHLKSACGYDSIERQASESLKRSTNEHSKPSQKKWERRNPFDHTGCLAHVEITDQSLDGAVMRIQGYLEHNEACQSSCLRRIPPIPLHPHVYEVALEQLKRGDGIASVQSRNVQMVQDGAYRDMSSYDRLTANCRYNLLPHDSIYLYRLLSKAQGVDVTREAQYNVDDWLNERSPHFRPEIREAVFHYSSRADAGERLKICISTKDMDESAWRIAHHSLVMLDGTFGLCSSRLLLFVTMGVDGDGKGVPLALFLFSAPTGNRASHAGYNREILRELLTHWRNHLSCTCPDTPFTPFVAITDTDVKERLALLDVWPNLWLLLCKFHVRQCWTNKRNSLLKAKAGDTWKLHVRSRLQNLESQLMDTTDHDVALKLILDERACFNMIGQLGGTSAAHAAEAGLGFLDYMVATWMPIPLWQSWSLKGRTWASVLLNKPVKDIVSTTNHLESFNNLLKNKYIPRWKYSRSRLRFDFLLHILITRILPEVFRAQRAARDYRGWIADRFYKQAGCTDINEAVRAAEEARRQQAQSQAQLCWWPHDARRTEAAQAILQARLLHSIQQDGEHQFSAQCISTAVPPGRPCTVMEISQHYSLYLHRTGQGSCSCLDFMNRGGACKHLRALRLCIDSWVGTHLTLRFYYPATIEAAKAILTASCTPFAEETATAAVINNVFTLGHLSAEYGNIDEEEGREEVASSDSDTRSECAREIGEQSHESDGLDGVWHGSMLNLMSGQDAAVNLQVQQHTEQTIQSLLPRLHGLAVLLADAPKLPITDSIQEFQQVLQAVDSALSSAIGTSQSSSGLQNQPVPVEQLHNVRHPSNPSRKRSGPALLPPSPEGSQKRKPSRSTL</sequence>
<proteinExistence type="predicted"/>
<dbReference type="PROSITE" id="PS50966">
    <property type="entry name" value="ZF_SWIM"/>
    <property type="match status" value="1"/>
</dbReference>
<evidence type="ECO:0000256" key="2">
    <source>
        <dbReference type="SAM" id="MobiDB-lite"/>
    </source>
</evidence>
<feature type="region of interest" description="Disordered" evidence="2">
    <location>
        <begin position="943"/>
        <end position="997"/>
    </location>
</feature>
<dbReference type="AlphaFoldDB" id="S7REL5"/>
<dbReference type="eggNOG" id="ENOG502SI4R">
    <property type="taxonomic scope" value="Eukaryota"/>
</dbReference>
<dbReference type="EMBL" id="KB469307">
    <property type="protein sequence ID" value="EPQ52685.1"/>
    <property type="molecule type" value="Genomic_DNA"/>
</dbReference>
<evidence type="ECO:0000256" key="1">
    <source>
        <dbReference type="PROSITE-ProRule" id="PRU00325"/>
    </source>
</evidence>
<dbReference type="GO" id="GO:0008270">
    <property type="term" value="F:zinc ion binding"/>
    <property type="evidence" value="ECO:0007669"/>
    <property type="project" value="UniProtKB-KW"/>
</dbReference>
<organism evidence="4 5">
    <name type="scientific">Gloeophyllum trabeum (strain ATCC 11539 / FP-39264 / Madison 617)</name>
    <name type="common">Brown rot fungus</name>
    <dbReference type="NCBI Taxonomy" id="670483"/>
    <lineage>
        <taxon>Eukaryota</taxon>
        <taxon>Fungi</taxon>
        <taxon>Dikarya</taxon>
        <taxon>Basidiomycota</taxon>
        <taxon>Agaricomycotina</taxon>
        <taxon>Agaricomycetes</taxon>
        <taxon>Gloeophyllales</taxon>
        <taxon>Gloeophyllaceae</taxon>
        <taxon>Gloeophyllum</taxon>
    </lineage>
</organism>
<dbReference type="InterPro" id="IPR007527">
    <property type="entry name" value="Znf_SWIM"/>
</dbReference>
<accession>S7REL5</accession>
<dbReference type="OMA" id="INSHFEM"/>
<evidence type="ECO:0000313" key="5">
    <source>
        <dbReference type="Proteomes" id="UP000030669"/>
    </source>
</evidence>
<dbReference type="GeneID" id="19300859"/>
<protein>
    <recommendedName>
        <fullName evidence="3">SWIM-type domain-containing protein</fullName>
    </recommendedName>
</protein>
<keyword evidence="1" id="KW-0479">Metal-binding</keyword>
<feature type="region of interest" description="Disordered" evidence="2">
    <location>
        <begin position="835"/>
        <end position="866"/>
    </location>
</feature>
<dbReference type="STRING" id="670483.S7REL5"/>